<dbReference type="InterPro" id="IPR014925">
    <property type="entry name" value="CGGC_dom"/>
</dbReference>
<dbReference type="SMART" id="SM01078">
    <property type="entry name" value="CGGC"/>
    <property type="match status" value="1"/>
</dbReference>
<evidence type="ECO:0000259" key="1">
    <source>
        <dbReference type="SMART" id="SM01078"/>
    </source>
</evidence>
<sequence>MSKIGIINCYNESRTCSSYGCFKAFNNREGSFKNYDSNSEVMCFVHCNGCSEDSVQQVLEKSRIMKNKGVDTIHLSTCIKLKCPLYNKFIEALGKEIDIVGYSHDVD</sequence>
<organism evidence="2 3">
    <name type="scientific">Clostridium omnivorum</name>
    <dbReference type="NCBI Taxonomy" id="1604902"/>
    <lineage>
        <taxon>Bacteria</taxon>
        <taxon>Bacillati</taxon>
        <taxon>Bacillota</taxon>
        <taxon>Clostridia</taxon>
        <taxon>Eubacteriales</taxon>
        <taxon>Clostridiaceae</taxon>
        <taxon>Clostridium</taxon>
    </lineage>
</organism>
<reference evidence="2 3" key="1">
    <citation type="journal article" date="2024" name="Int. J. Syst. Evol. Microbiol.">
        <title>Clostridium omnivorum sp. nov., isolated from anoxic soil under the treatment of reductive soil disinfestation.</title>
        <authorList>
            <person name="Ueki A."/>
            <person name="Tonouchi A."/>
            <person name="Kaku N."/>
            <person name="Honma S."/>
            <person name="Ueki K."/>
        </authorList>
    </citation>
    <scope>NUCLEOTIDE SEQUENCE [LARGE SCALE GENOMIC DNA]</scope>
    <source>
        <strain evidence="2 3">E14</strain>
    </source>
</reference>
<dbReference type="EMBL" id="BRXR01000001">
    <property type="protein sequence ID" value="GLC31703.1"/>
    <property type="molecule type" value="Genomic_DNA"/>
</dbReference>
<protein>
    <recommendedName>
        <fullName evidence="1">CGGC domain-containing protein</fullName>
    </recommendedName>
</protein>
<name>A0ABQ5N8Z4_9CLOT</name>
<dbReference type="RefSeq" id="WP_264851032.1">
    <property type="nucleotide sequence ID" value="NZ_BRXR01000001.1"/>
</dbReference>
<proteinExistence type="predicted"/>
<evidence type="ECO:0000313" key="3">
    <source>
        <dbReference type="Proteomes" id="UP001208567"/>
    </source>
</evidence>
<keyword evidence="3" id="KW-1185">Reference proteome</keyword>
<feature type="domain" description="CGGC" evidence="1">
    <location>
        <begin position="3"/>
        <end position="104"/>
    </location>
</feature>
<accession>A0ABQ5N8Z4</accession>
<gene>
    <name evidence="2" type="ORF">bsdE14_31130</name>
</gene>
<dbReference type="Proteomes" id="UP001208567">
    <property type="component" value="Unassembled WGS sequence"/>
</dbReference>
<comment type="caution">
    <text evidence="2">The sequence shown here is derived from an EMBL/GenBank/DDBJ whole genome shotgun (WGS) entry which is preliminary data.</text>
</comment>
<dbReference type="Pfam" id="PF08821">
    <property type="entry name" value="CGGC"/>
    <property type="match status" value="1"/>
</dbReference>
<evidence type="ECO:0000313" key="2">
    <source>
        <dbReference type="EMBL" id="GLC31703.1"/>
    </source>
</evidence>